<proteinExistence type="predicted"/>
<protein>
    <submittedName>
        <fullName evidence="1">AlpA family phage regulatory protein</fullName>
    </submittedName>
</protein>
<dbReference type="InterPro" id="IPR010260">
    <property type="entry name" value="AlpA"/>
</dbReference>
<gene>
    <name evidence="1" type="ORF">NR989_09205</name>
</gene>
<dbReference type="Proteomes" id="UP001222275">
    <property type="component" value="Chromosome"/>
</dbReference>
<name>A0ABY8C8A0_9GAMM</name>
<evidence type="ECO:0000313" key="1">
    <source>
        <dbReference type="EMBL" id="WEJ62185.1"/>
    </source>
</evidence>
<organism evidence="1 2">
    <name type="scientific">Thiomicrorhabdus lithotrophica</name>
    <dbReference type="NCBI Taxonomy" id="2949997"/>
    <lineage>
        <taxon>Bacteria</taxon>
        <taxon>Pseudomonadati</taxon>
        <taxon>Pseudomonadota</taxon>
        <taxon>Gammaproteobacteria</taxon>
        <taxon>Thiotrichales</taxon>
        <taxon>Piscirickettsiaceae</taxon>
        <taxon>Thiomicrorhabdus</taxon>
    </lineage>
</organism>
<dbReference type="Pfam" id="PF05930">
    <property type="entry name" value="Phage_AlpA"/>
    <property type="match status" value="1"/>
</dbReference>
<keyword evidence="2" id="KW-1185">Reference proteome</keyword>
<dbReference type="EMBL" id="CP102381">
    <property type="protein sequence ID" value="WEJ62185.1"/>
    <property type="molecule type" value="Genomic_DNA"/>
</dbReference>
<dbReference type="PANTHER" id="PTHR36154">
    <property type="entry name" value="DNA-BINDING TRANSCRIPTIONAL ACTIVATOR ALPA"/>
    <property type="match status" value="1"/>
</dbReference>
<dbReference type="RefSeq" id="WP_275594442.1">
    <property type="nucleotide sequence ID" value="NZ_CP102381.1"/>
</dbReference>
<sequence length="107" mass="12171">MQSVTMLQSDLQTLLIQAANIGAQQGIEAALKNTQTQPVVPLNVRKKIRLKQVQEITGLSESSIRRRNNPQHHLYDDTFPKPCNNGKTVMYWLDEITTWNEPQAQEA</sequence>
<reference evidence="1 2" key="1">
    <citation type="submission" date="2022-06" db="EMBL/GenBank/DDBJ databases">
        <title>Thiomicrohabdus sp. nov, an obligately chemolithoautotrophic, sulfur-oxidizing bacterium isolated from beach of Guanyin Mountain. Amoy.</title>
        <authorList>
            <person name="Zhu H."/>
        </authorList>
    </citation>
    <scope>NUCLEOTIDE SEQUENCE [LARGE SCALE GENOMIC DNA]</scope>
    <source>
        <strain evidence="1 2">XGS-01</strain>
    </source>
</reference>
<dbReference type="InterPro" id="IPR052931">
    <property type="entry name" value="Prophage_regulatory_activator"/>
</dbReference>
<evidence type="ECO:0000313" key="2">
    <source>
        <dbReference type="Proteomes" id="UP001222275"/>
    </source>
</evidence>
<dbReference type="PANTHER" id="PTHR36154:SF1">
    <property type="entry name" value="DNA-BINDING TRANSCRIPTIONAL ACTIVATOR ALPA"/>
    <property type="match status" value="1"/>
</dbReference>
<accession>A0ABY8C8A0</accession>